<keyword evidence="2" id="KW-1185">Reference proteome</keyword>
<evidence type="ECO:0000313" key="2">
    <source>
        <dbReference type="Proteomes" id="UP001214553"/>
    </source>
</evidence>
<evidence type="ECO:0000313" key="1">
    <source>
        <dbReference type="EMBL" id="WEG09718.1"/>
    </source>
</evidence>
<dbReference type="EMBL" id="CP119108">
    <property type="protein sequence ID" value="WEG09718.1"/>
    <property type="molecule type" value="Genomic_DNA"/>
</dbReference>
<organism evidence="1 2">
    <name type="scientific">Microbacterium horticulturae</name>
    <dbReference type="NCBI Taxonomy" id="3028316"/>
    <lineage>
        <taxon>Bacteria</taxon>
        <taxon>Bacillati</taxon>
        <taxon>Actinomycetota</taxon>
        <taxon>Actinomycetes</taxon>
        <taxon>Micrococcales</taxon>
        <taxon>Microbacteriaceae</taxon>
        <taxon>Microbacterium</taxon>
    </lineage>
</organism>
<reference evidence="1 2" key="1">
    <citation type="submission" date="2023-03" db="EMBL/GenBank/DDBJ databases">
        <title>Genome sequence of Microbacterium sp. KACC 23027.</title>
        <authorList>
            <person name="Kim S."/>
            <person name="Heo J."/>
            <person name="Kwon S.-W."/>
        </authorList>
    </citation>
    <scope>NUCLEOTIDE SEQUENCE [LARGE SCALE GENOMIC DNA]</scope>
    <source>
        <strain evidence="1 2">KACC 23027</strain>
    </source>
</reference>
<sequence length="101" mass="11424">MPHLTDVPPRSREAAYPVPWLVDRSRLPWCTLRNVGAERVTDVATQFFGDGWAEPAVPRASLSPGDELQIVFFGERAIASGQVTVHWRRPDGREYAWTFVC</sequence>
<gene>
    <name evidence="1" type="ORF">PU630_03885</name>
</gene>
<accession>A0ABY8C4F4</accession>
<proteinExistence type="predicted"/>
<protein>
    <recommendedName>
        <fullName evidence="3">PilZ domain-containing protein</fullName>
    </recommendedName>
</protein>
<dbReference type="RefSeq" id="WP_275279041.1">
    <property type="nucleotide sequence ID" value="NZ_CP119108.1"/>
</dbReference>
<name>A0ABY8C4F4_9MICO</name>
<dbReference type="Proteomes" id="UP001214553">
    <property type="component" value="Chromosome"/>
</dbReference>
<evidence type="ECO:0008006" key="3">
    <source>
        <dbReference type="Google" id="ProtNLM"/>
    </source>
</evidence>